<dbReference type="AlphaFoldDB" id="A0A938YNB4"/>
<dbReference type="CDD" id="cd01392">
    <property type="entry name" value="HTH_LacI"/>
    <property type="match status" value="1"/>
</dbReference>
<sequence length="351" mass="36382">MADQVTLRDVAQLAGVSVATASRALSGAVGRTVRADLRARVLDAAGMLNYSPNAAAQAMVRGSTSTVALVVHDIADPYAAAVAAGVMATAARRGLMVTVAATGSDPEVEVRHVEMLRRQRARAVILGGSRTADPFVQQRLDLELSGILADGGSVASIGQDTLPVHTVRIDNAGGARSLATSLVGLGYRRFAVLTGPESWLTSEDRLTGFQAGVEAAGAALAPESVMSTQFSRDGGYVAMAEMLDRDPGAIADVDAVFAVSDVMAVGAMAALRDRGHHIPGDVAVAGFDDIGMLRDVRPALTTVRLPLERIGSRALELALDLRPAEAEDRATPVVETVTGEVVVRASTPGRN</sequence>
<dbReference type="PROSITE" id="PS50932">
    <property type="entry name" value="HTH_LACI_2"/>
    <property type="match status" value="1"/>
</dbReference>
<organism evidence="6 7">
    <name type="scientific">Nakamurella flavida</name>
    <dbReference type="NCBI Taxonomy" id="363630"/>
    <lineage>
        <taxon>Bacteria</taxon>
        <taxon>Bacillati</taxon>
        <taxon>Actinomycetota</taxon>
        <taxon>Actinomycetes</taxon>
        <taxon>Nakamurellales</taxon>
        <taxon>Nakamurellaceae</taxon>
        <taxon>Nakamurella</taxon>
    </lineage>
</organism>
<dbReference type="GO" id="GO:0003700">
    <property type="term" value="F:DNA-binding transcription factor activity"/>
    <property type="evidence" value="ECO:0007669"/>
    <property type="project" value="TreeGrafter"/>
</dbReference>
<dbReference type="PANTHER" id="PTHR30146">
    <property type="entry name" value="LACI-RELATED TRANSCRIPTIONAL REPRESSOR"/>
    <property type="match status" value="1"/>
</dbReference>
<evidence type="ECO:0000313" key="5">
    <source>
        <dbReference type="EMBL" id="MBM9475906.1"/>
    </source>
</evidence>
<dbReference type="PROSITE" id="PS00356">
    <property type="entry name" value="HTH_LACI_1"/>
    <property type="match status" value="1"/>
</dbReference>
<dbReference type="EMBL" id="JAERWL010000005">
    <property type="protein sequence ID" value="MBM9475906.1"/>
    <property type="molecule type" value="Genomic_DNA"/>
</dbReference>
<dbReference type="SUPFAM" id="SSF47413">
    <property type="entry name" value="lambda repressor-like DNA-binding domains"/>
    <property type="match status" value="1"/>
</dbReference>
<accession>A0A938YNB4</accession>
<reference evidence="6" key="1">
    <citation type="submission" date="2021-01" db="EMBL/GenBank/DDBJ databases">
        <title>KCTC 19127 draft genome.</title>
        <authorList>
            <person name="An D."/>
        </authorList>
    </citation>
    <scope>NUCLEOTIDE SEQUENCE</scope>
    <source>
        <strain evidence="6">KCTC 19127</strain>
    </source>
</reference>
<evidence type="ECO:0000259" key="4">
    <source>
        <dbReference type="PROSITE" id="PS50932"/>
    </source>
</evidence>
<dbReference type="InterPro" id="IPR010982">
    <property type="entry name" value="Lambda_DNA-bd_dom_sf"/>
</dbReference>
<evidence type="ECO:0000256" key="3">
    <source>
        <dbReference type="ARBA" id="ARBA00023163"/>
    </source>
</evidence>
<dbReference type="RefSeq" id="WP_205255973.1">
    <property type="nucleotide sequence ID" value="NZ_BAAAPV010000002.1"/>
</dbReference>
<dbReference type="PANTHER" id="PTHR30146:SF153">
    <property type="entry name" value="LACTOSE OPERON REPRESSOR"/>
    <property type="match status" value="1"/>
</dbReference>
<evidence type="ECO:0000313" key="7">
    <source>
        <dbReference type="Proteomes" id="UP000663801"/>
    </source>
</evidence>
<keyword evidence="7" id="KW-1185">Reference proteome</keyword>
<dbReference type="Gene3D" id="3.40.50.2300">
    <property type="match status" value="2"/>
</dbReference>
<dbReference type="SMART" id="SM00354">
    <property type="entry name" value="HTH_LACI"/>
    <property type="match status" value="1"/>
</dbReference>
<protein>
    <submittedName>
        <fullName evidence="6">LacI family DNA-binding transcriptional regulator</fullName>
    </submittedName>
</protein>
<keyword evidence="3" id="KW-0804">Transcription</keyword>
<evidence type="ECO:0000256" key="1">
    <source>
        <dbReference type="ARBA" id="ARBA00023015"/>
    </source>
</evidence>
<gene>
    <name evidence="5" type="ORF">JL107_05580</name>
    <name evidence="6" type="ORF">JL107_18445</name>
</gene>
<keyword evidence="2 6" id="KW-0238">DNA-binding</keyword>
<name>A0A938YNB4_9ACTN</name>
<dbReference type="InterPro" id="IPR046335">
    <property type="entry name" value="LacI/GalR-like_sensor"/>
</dbReference>
<dbReference type="Proteomes" id="UP000663801">
    <property type="component" value="Unassembled WGS sequence"/>
</dbReference>
<evidence type="ECO:0000256" key="2">
    <source>
        <dbReference type="ARBA" id="ARBA00023125"/>
    </source>
</evidence>
<dbReference type="Pfam" id="PF00356">
    <property type="entry name" value="LacI"/>
    <property type="match status" value="1"/>
</dbReference>
<dbReference type="InterPro" id="IPR028082">
    <property type="entry name" value="Peripla_BP_I"/>
</dbReference>
<dbReference type="SUPFAM" id="SSF53822">
    <property type="entry name" value="Periplasmic binding protein-like I"/>
    <property type="match status" value="1"/>
</dbReference>
<dbReference type="Pfam" id="PF13377">
    <property type="entry name" value="Peripla_BP_3"/>
    <property type="match status" value="1"/>
</dbReference>
<dbReference type="EMBL" id="JAERWL010000017">
    <property type="protein sequence ID" value="MBM9478434.1"/>
    <property type="molecule type" value="Genomic_DNA"/>
</dbReference>
<dbReference type="Gene3D" id="1.10.260.40">
    <property type="entry name" value="lambda repressor-like DNA-binding domains"/>
    <property type="match status" value="1"/>
</dbReference>
<dbReference type="InterPro" id="IPR000843">
    <property type="entry name" value="HTH_LacI"/>
</dbReference>
<comment type="caution">
    <text evidence="6">The sequence shown here is derived from an EMBL/GenBank/DDBJ whole genome shotgun (WGS) entry which is preliminary data.</text>
</comment>
<evidence type="ECO:0000313" key="6">
    <source>
        <dbReference type="EMBL" id="MBM9478434.1"/>
    </source>
</evidence>
<keyword evidence="1" id="KW-0805">Transcription regulation</keyword>
<dbReference type="CDD" id="cd06267">
    <property type="entry name" value="PBP1_LacI_sugar_binding-like"/>
    <property type="match status" value="1"/>
</dbReference>
<dbReference type="GO" id="GO:0000976">
    <property type="term" value="F:transcription cis-regulatory region binding"/>
    <property type="evidence" value="ECO:0007669"/>
    <property type="project" value="TreeGrafter"/>
</dbReference>
<proteinExistence type="predicted"/>
<feature type="domain" description="HTH lacI-type" evidence="4">
    <location>
        <begin position="5"/>
        <end position="61"/>
    </location>
</feature>